<comment type="caution">
    <text evidence="3">The sequence shown here is derived from an EMBL/GenBank/DDBJ whole genome shotgun (WGS) entry which is preliminary data.</text>
</comment>
<feature type="transmembrane region" description="Helical" evidence="2">
    <location>
        <begin position="338"/>
        <end position="361"/>
    </location>
</feature>
<organism evidence="3">
    <name type="scientific">Tanacetum cinerariifolium</name>
    <name type="common">Dalmatian daisy</name>
    <name type="synonym">Chrysanthemum cinerariifolium</name>
    <dbReference type="NCBI Taxonomy" id="118510"/>
    <lineage>
        <taxon>Eukaryota</taxon>
        <taxon>Viridiplantae</taxon>
        <taxon>Streptophyta</taxon>
        <taxon>Embryophyta</taxon>
        <taxon>Tracheophyta</taxon>
        <taxon>Spermatophyta</taxon>
        <taxon>Magnoliopsida</taxon>
        <taxon>eudicotyledons</taxon>
        <taxon>Gunneridae</taxon>
        <taxon>Pentapetalae</taxon>
        <taxon>asterids</taxon>
        <taxon>campanulids</taxon>
        <taxon>Asterales</taxon>
        <taxon>Asteraceae</taxon>
        <taxon>Asteroideae</taxon>
        <taxon>Anthemideae</taxon>
        <taxon>Anthemidinae</taxon>
        <taxon>Tanacetum</taxon>
    </lineage>
</organism>
<evidence type="ECO:0000256" key="1">
    <source>
        <dbReference type="SAM" id="MobiDB-lite"/>
    </source>
</evidence>
<sequence>MEESLSKFMTESTKRHEENSNLIKEIRASTNAAIRNQGASIKALEIQIGQISKVLQERGSGNLPSSTKTNLRDHVKLILMTVDADTTPIHRIRPNRYVVSSPKKSLGKLAPTRLTIKLVDKTVKYPKDLAKNMLVEIDKFVFFGRLIVLDMPEDTKIPLILGRPFLSTAYAKIDVFKQKIALKVGNNKIVFKSDSPTSNIITRVYVLGLRERMKLDLDARLIGEALILNRSDDPDFGDFIALNDLNEPLELRNHEIKNLGLTIEEGEVIDKPKVDTVQTRDDDIIVETIDEYPNFCDYDRKINDNWLGELAPNMLIVELADRTVKCPKDKVGYKGKNVVGAFMNVLIFVGNFSVIVDFLIVENMDSYRDERMGDIIVGRPFCREACIKARRFDGMITIYNRNDSVTYQMVRSYPWFKHLTNAQCNKMRPLSKVSAHNELK</sequence>
<dbReference type="InterPro" id="IPR021109">
    <property type="entry name" value="Peptidase_aspartic_dom_sf"/>
</dbReference>
<dbReference type="PANTHER" id="PTHR33067:SF35">
    <property type="entry name" value="ASPARTIC PEPTIDASE DDI1-TYPE DOMAIN-CONTAINING PROTEIN"/>
    <property type="match status" value="1"/>
</dbReference>
<feature type="region of interest" description="Disordered" evidence="1">
    <location>
        <begin position="1"/>
        <end position="21"/>
    </location>
</feature>
<evidence type="ECO:0000313" key="3">
    <source>
        <dbReference type="EMBL" id="GFA61375.1"/>
    </source>
</evidence>
<keyword evidence="2" id="KW-1133">Transmembrane helix</keyword>
<keyword evidence="2" id="KW-0472">Membrane</keyword>
<keyword evidence="2" id="KW-0812">Transmembrane</keyword>
<evidence type="ECO:0008006" key="4">
    <source>
        <dbReference type="Google" id="ProtNLM"/>
    </source>
</evidence>
<feature type="non-terminal residue" evidence="3">
    <location>
        <position position="440"/>
    </location>
</feature>
<dbReference type="AlphaFoldDB" id="A0A699JYG6"/>
<dbReference type="Gene3D" id="2.40.70.10">
    <property type="entry name" value="Acid Proteases"/>
    <property type="match status" value="1"/>
</dbReference>
<gene>
    <name evidence="3" type="ORF">Tci_633347</name>
</gene>
<protein>
    <recommendedName>
        <fullName evidence="4">Reverse transcriptase domain-containing protein</fullName>
    </recommendedName>
</protein>
<dbReference type="EMBL" id="BKCJ010455300">
    <property type="protein sequence ID" value="GFA61375.1"/>
    <property type="molecule type" value="Genomic_DNA"/>
</dbReference>
<proteinExistence type="predicted"/>
<dbReference type="PANTHER" id="PTHR33067">
    <property type="entry name" value="RNA-DIRECTED DNA POLYMERASE-RELATED"/>
    <property type="match status" value="1"/>
</dbReference>
<feature type="compositionally biased region" description="Basic and acidic residues" evidence="1">
    <location>
        <begin position="12"/>
        <end position="21"/>
    </location>
</feature>
<reference evidence="3" key="1">
    <citation type="journal article" date="2019" name="Sci. Rep.">
        <title>Draft genome of Tanacetum cinerariifolium, the natural source of mosquito coil.</title>
        <authorList>
            <person name="Yamashiro T."/>
            <person name="Shiraishi A."/>
            <person name="Satake H."/>
            <person name="Nakayama K."/>
        </authorList>
    </citation>
    <scope>NUCLEOTIDE SEQUENCE</scope>
</reference>
<evidence type="ECO:0000256" key="2">
    <source>
        <dbReference type="SAM" id="Phobius"/>
    </source>
</evidence>
<name>A0A699JYG6_TANCI</name>
<accession>A0A699JYG6</accession>